<name>A0A419S9X0_9SPHI</name>
<gene>
    <name evidence="1" type="ORF">BCY91_14060</name>
</gene>
<proteinExistence type="predicted"/>
<keyword evidence="2" id="KW-1185">Reference proteome</keyword>
<dbReference type="Proteomes" id="UP000283433">
    <property type="component" value="Unassembled WGS sequence"/>
</dbReference>
<comment type="caution">
    <text evidence="1">The sequence shown here is derived from an EMBL/GenBank/DDBJ whole genome shotgun (WGS) entry which is preliminary data.</text>
</comment>
<dbReference type="RefSeq" id="WP_120180643.1">
    <property type="nucleotide sequence ID" value="NZ_MBTA01000003.1"/>
</dbReference>
<evidence type="ECO:0000313" key="2">
    <source>
        <dbReference type="Proteomes" id="UP000283433"/>
    </source>
</evidence>
<dbReference type="EMBL" id="MBTA01000003">
    <property type="protein sequence ID" value="RKD18997.1"/>
    <property type="molecule type" value="Genomic_DNA"/>
</dbReference>
<accession>A0A419S9X0</accession>
<evidence type="ECO:0000313" key="1">
    <source>
        <dbReference type="EMBL" id="RKD18997.1"/>
    </source>
</evidence>
<dbReference type="AlphaFoldDB" id="A0A419S9X0"/>
<reference evidence="1 2" key="1">
    <citation type="submission" date="2016-07" db="EMBL/GenBank/DDBJ databases">
        <title>Genome of Pelobium manganitolerans.</title>
        <authorList>
            <person name="Wu S."/>
            <person name="Wang G."/>
        </authorList>
    </citation>
    <scope>NUCLEOTIDE SEQUENCE [LARGE SCALE GENOMIC DNA]</scope>
    <source>
        <strain evidence="1 2">YS-25</strain>
    </source>
</reference>
<dbReference type="OrthoDB" id="9899301at2"/>
<sequence>MKKKLNFNELMLDSLISTGMKITVTKTRIHKGHHAPAGKIFFVGAAKKGKRKFTVSVKMDIEGLTPDKEKQIREELKEHVKSIFKREI</sequence>
<protein>
    <submittedName>
        <fullName evidence="1">Uncharacterized protein</fullName>
    </submittedName>
</protein>
<organism evidence="1 2">
    <name type="scientific">Pelobium manganitolerans</name>
    <dbReference type="NCBI Taxonomy" id="1842495"/>
    <lineage>
        <taxon>Bacteria</taxon>
        <taxon>Pseudomonadati</taxon>
        <taxon>Bacteroidota</taxon>
        <taxon>Sphingobacteriia</taxon>
        <taxon>Sphingobacteriales</taxon>
        <taxon>Sphingobacteriaceae</taxon>
        <taxon>Pelobium</taxon>
    </lineage>
</organism>